<dbReference type="PANTHER" id="PTHR24305">
    <property type="entry name" value="CYTOCHROME P450"/>
    <property type="match status" value="1"/>
</dbReference>
<dbReference type="PRINTS" id="PR00465">
    <property type="entry name" value="EP450IV"/>
</dbReference>
<gene>
    <name evidence="7" type="ORF">K469DRAFT_716671</name>
</gene>
<evidence type="ECO:0000313" key="7">
    <source>
        <dbReference type="EMBL" id="KAF2192180.1"/>
    </source>
</evidence>
<dbReference type="EMBL" id="ML994615">
    <property type="protein sequence ID" value="KAF2192180.1"/>
    <property type="molecule type" value="Genomic_DNA"/>
</dbReference>
<dbReference type="OrthoDB" id="1470350at2759"/>
<dbReference type="GO" id="GO:0005506">
    <property type="term" value="F:iron ion binding"/>
    <property type="evidence" value="ECO:0007669"/>
    <property type="project" value="InterPro"/>
</dbReference>
<name>A0A6A6EQ21_9PEZI</name>
<organism evidence="7 8">
    <name type="scientific">Zopfia rhizophila CBS 207.26</name>
    <dbReference type="NCBI Taxonomy" id="1314779"/>
    <lineage>
        <taxon>Eukaryota</taxon>
        <taxon>Fungi</taxon>
        <taxon>Dikarya</taxon>
        <taxon>Ascomycota</taxon>
        <taxon>Pezizomycotina</taxon>
        <taxon>Dothideomycetes</taxon>
        <taxon>Dothideomycetes incertae sedis</taxon>
        <taxon>Zopfiaceae</taxon>
        <taxon>Zopfia</taxon>
    </lineage>
</organism>
<reference evidence="7" key="1">
    <citation type="journal article" date="2020" name="Stud. Mycol.">
        <title>101 Dothideomycetes genomes: a test case for predicting lifestyles and emergence of pathogens.</title>
        <authorList>
            <person name="Haridas S."/>
            <person name="Albert R."/>
            <person name="Binder M."/>
            <person name="Bloem J."/>
            <person name="Labutti K."/>
            <person name="Salamov A."/>
            <person name="Andreopoulos B."/>
            <person name="Baker S."/>
            <person name="Barry K."/>
            <person name="Bills G."/>
            <person name="Bluhm B."/>
            <person name="Cannon C."/>
            <person name="Castanera R."/>
            <person name="Culley D."/>
            <person name="Daum C."/>
            <person name="Ezra D."/>
            <person name="Gonzalez J."/>
            <person name="Henrissat B."/>
            <person name="Kuo A."/>
            <person name="Liang C."/>
            <person name="Lipzen A."/>
            <person name="Lutzoni F."/>
            <person name="Magnuson J."/>
            <person name="Mondo S."/>
            <person name="Nolan M."/>
            <person name="Ohm R."/>
            <person name="Pangilinan J."/>
            <person name="Park H.-J."/>
            <person name="Ramirez L."/>
            <person name="Alfaro M."/>
            <person name="Sun H."/>
            <person name="Tritt A."/>
            <person name="Yoshinaga Y."/>
            <person name="Zwiers L.-H."/>
            <person name="Turgeon B."/>
            <person name="Goodwin S."/>
            <person name="Spatafora J."/>
            <person name="Crous P."/>
            <person name="Grigoriev I."/>
        </authorList>
    </citation>
    <scope>NUCLEOTIDE SEQUENCE</scope>
    <source>
        <strain evidence="7">CBS 207.26</strain>
    </source>
</reference>
<evidence type="ECO:0000256" key="3">
    <source>
        <dbReference type="ARBA" id="ARBA00022723"/>
    </source>
</evidence>
<feature type="transmembrane region" description="Helical" evidence="6">
    <location>
        <begin position="6"/>
        <end position="24"/>
    </location>
</feature>
<dbReference type="Proteomes" id="UP000800200">
    <property type="component" value="Unassembled WGS sequence"/>
</dbReference>
<dbReference type="InterPro" id="IPR001128">
    <property type="entry name" value="Cyt_P450"/>
</dbReference>
<evidence type="ECO:0000256" key="4">
    <source>
        <dbReference type="ARBA" id="ARBA00023004"/>
    </source>
</evidence>
<comment type="similarity">
    <text evidence="2">Belongs to the cytochrome P450 family.</text>
</comment>
<comment type="cofactor">
    <cofactor evidence="1 5">
        <name>heme</name>
        <dbReference type="ChEBI" id="CHEBI:30413"/>
    </cofactor>
</comment>
<dbReference type="GO" id="GO:0016705">
    <property type="term" value="F:oxidoreductase activity, acting on paired donors, with incorporation or reduction of molecular oxygen"/>
    <property type="evidence" value="ECO:0007669"/>
    <property type="project" value="InterPro"/>
</dbReference>
<dbReference type="GO" id="GO:0020037">
    <property type="term" value="F:heme binding"/>
    <property type="evidence" value="ECO:0007669"/>
    <property type="project" value="InterPro"/>
</dbReference>
<accession>A0A6A6EQ21</accession>
<dbReference type="Gene3D" id="1.10.630.10">
    <property type="entry name" value="Cytochrome P450"/>
    <property type="match status" value="1"/>
</dbReference>
<dbReference type="SUPFAM" id="SSF48264">
    <property type="entry name" value="Cytochrome P450"/>
    <property type="match status" value="1"/>
</dbReference>
<keyword evidence="6" id="KW-1133">Transmembrane helix</keyword>
<evidence type="ECO:0000256" key="6">
    <source>
        <dbReference type="SAM" id="Phobius"/>
    </source>
</evidence>
<keyword evidence="3 5" id="KW-0479">Metal-binding</keyword>
<keyword evidence="5" id="KW-0349">Heme</keyword>
<proteinExistence type="inferred from homology"/>
<sequence>MASPLHTLGVAIILAFLVYHYIIYPTFLSPLSKIPNAHFTCPIHPLWMWWKRRGGREGVHSIFSAHQRKGPVVRLGPNEVSVASLDGLRQIYVGGFGKPKWYAEQFMNYETPNLVSMVSPKDHAGRRRMLSHVYSKSYLLNSKDMQVLSSAIIFDRLFPILEAAAQDSKPLDLYQANRALGADFMSAFVFGLTNSTNLTCNTTERQEFFHNHDELLRNPAEKGKARQEIEGYGLELCQAANALLRRPSAKMKSSTTASTEPVVYAQLYSRLPKESLKTNAAISPALASETLDHFVAGPEGTRTTLTFLQWELSKRPALQARLRNELFTLDPPVQPTFRTHPNSPNGQVTQRLPSFQALDALPLLDAIVQETLRLYPASQAPQFRITPPGGCTLEKRFYVPGGVRIGTAVFCMHRNEDIFPNASSWEPERWMKEQDSARLKEMRRWFWAFGSGPRTCTGRYFVVLVMKILIAAIYTNYTTSIVDDEGMEQEDTFLGHPVGEKLVLRLSSVV</sequence>
<evidence type="ECO:0000256" key="2">
    <source>
        <dbReference type="ARBA" id="ARBA00010617"/>
    </source>
</evidence>
<keyword evidence="4 5" id="KW-0408">Iron</keyword>
<keyword evidence="6" id="KW-0812">Transmembrane</keyword>
<dbReference type="PRINTS" id="PR00385">
    <property type="entry name" value="P450"/>
</dbReference>
<dbReference type="InterPro" id="IPR036396">
    <property type="entry name" value="Cyt_P450_sf"/>
</dbReference>
<dbReference type="InterPro" id="IPR050121">
    <property type="entry name" value="Cytochrome_P450_monoxygenase"/>
</dbReference>
<dbReference type="GO" id="GO:0004497">
    <property type="term" value="F:monooxygenase activity"/>
    <property type="evidence" value="ECO:0007669"/>
    <property type="project" value="InterPro"/>
</dbReference>
<keyword evidence="6" id="KW-0472">Membrane</keyword>
<dbReference type="InterPro" id="IPR002403">
    <property type="entry name" value="Cyt_P450_E_grp-IV"/>
</dbReference>
<dbReference type="CDD" id="cd11059">
    <property type="entry name" value="CYP_fungal"/>
    <property type="match status" value="1"/>
</dbReference>
<evidence type="ECO:0000313" key="8">
    <source>
        <dbReference type="Proteomes" id="UP000800200"/>
    </source>
</evidence>
<evidence type="ECO:0000256" key="1">
    <source>
        <dbReference type="ARBA" id="ARBA00001971"/>
    </source>
</evidence>
<feature type="binding site" description="axial binding residue" evidence="5">
    <location>
        <position position="456"/>
    </location>
    <ligand>
        <name>heme</name>
        <dbReference type="ChEBI" id="CHEBI:30413"/>
    </ligand>
    <ligandPart>
        <name>Fe</name>
        <dbReference type="ChEBI" id="CHEBI:18248"/>
    </ligandPart>
</feature>
<dbReference type="AlphaFoldDB" id="A0A6A6EQ21"/>
<protein>
    <submittedName>
        <fullName evidence="7">Cytochrome P450 3A6</fullName>
    </submittedName>
</protein>
<dbReference type="PANTHER" id="PTHR24305:SF166">
    <property type="entry name" value="CYTOCHROME P450 12A4, MITOCHONDRIAL-RELATED"/>
    <property type="match status" value="1"/>
</dbReference>
<evidence type="ECO:0000256" key="5">
    <source>
        <dbReference type="PIRSR" id="PIRSR602403-1"/>
    </source>
</evidence>
<dbReference type="Pfam" id="PF00067">
    <property type="entry name" value="p450"/>
    <property type="match status" value="1"/>
</dbReference>
<keyword evidence="8" id="KW-1185">Reference proteome</keyword>